<proteinExistence type="predicted"/>
<sequence>MITSPAPSRREINKAATRQAIVHAAFDQLESGGYDALTAESIADAAGVSRRTFFNYFPSIEAALNEPTKLLLENAVAVLDELDPELELLSAAVSIVESLVDPALLEPIASLYLLVDEHPQMARMQLEAWNDCAEALTAIITARTPHGTPLAATVFAHCVVGAGKAAFAQWSRELSGDSDPADPRRTKMLRATLAEAIAQVRDGFPSLRERAPHQRKAQD</sequence>
<reference evidence="7" key="1">
    <citation type="journal article" date="2019" name="Int. J. Syst. Evol. Microbiol.">
        <title>The Global Catalogue of Microorganisms (GCM) 10K type strain sequencing project: providing services to taxonomists for standard genome sequencing and annotation.</title>
        <authorList>
            <consortium name="The Broad Institute Genomics Platform"/>
            <consortium name="The Broad Institute Genome Sequencing Center for Infectious Disease"/>
            <person name="Wu L."/>
            <person name="Ma J."/>
        </authorList>
    </citation>
    <scope>NUCLEOTIDE SEQUENCE [LARGE SCALE GENOMIC DNA]</scope>
    <source>
        <strain evidence="7">JCM 18952</strain>
    </source>
</reference>
<dbReference type="InterPro" id="IPR001647">
    <property type="entry name" value="HTH_TetR"/>
</dbReference>
<dbReference type="Proteomes" id="UP001501257">
    <property type="component" value="Unassembled WGS sequence"/>
</dbReference>
<dbReference type="Gene3D" id="1.10.357.10">
    <property type="entry name" value="Tetracycline Repressor, domain 2"/>
    <property type="match status" value="1"/>
</dbReference>
<dbReference type="EMBL" id="BAABLK010000027">
    <property type="protein sequence ID" value="GAA5227084.1"/>
    <property type="molecule type" value="Genomic_DNA"/>
</dbReference>
<evidence type="ECO:0000259" key="5">
    <source>
        <dbReference type="PROSITE" id="PS50977"/>
    </source>
</evidence>
<gene>
    <name evidence="6" type="ORF">GCM10025778_16170</name>
</gene>
<evidence type="ECO:0000256" key="2">
    <source>
        <dbReference type="ARBA" id="ARBA00023125"/>
    </source>
</evidence>
<protein>
    <recommendedName>
        <fullName evidence="5">HTH tetR-type domain-containing protein</fullName>
    </recommendedName>
</protein>
<dbReference type="InterPro" id="IPR009057">
    <property type="entry name" value="Homeodomain-like_sf"/>
</dbReference>
<evidence type="ECO:0000256" key="4">
    <source>
        <dbReference type="PROSITE-ProRule" id="PRU00335"/>
    </source>
</evidence>
<dbReference type="InterPro" id="IPR050109">
    <property type="entry name" value="HTH-type_TetR-like_transc_reg"/>
</dbReference>
<dbReference type="PROSITE" id="PS50977">
    <property type="entry name" value="HTH_TETR_2"/>
    <property type="match status" value="1"/>
</dbReference>
<dbReference type="RefSeq" id="WP_210101662.1">
    <property type="nucleotide sequence ID" value="NZ_BAABLK010000027.1"/>
</dbReference>
<organism evidence="6 7">
    <name type="scientific">Paeniglutamicibacter antarcticus</name>
    <dbReference type="NCBI Taxonomy" id="494023"/>
    <lineage>
        <taxon>Bacteria</taxon>
        <taxon>Bacillati</taxon>
        <taxon>Actinomycetota</taxon>
        <taxon>Actinomycetes</taxon>
        <taxon>Micrococcales</taxon>
        <taxon>Micrococcaceae</taxon>
        <taxon>Paeniglutamicibacter</taxon>
    </lineage>
</organism>
<evidence type="ECO:0000313" key="6">
    <source>
        <dbReference type="EMBL" id="GAA5227084.1"/>
    </source>
</evidence>
<comment type="caution">
    <text evidence="6">The sequence shown here is derived from an EMBL/GenBank/DDBJ whole genome shotgun (WGS) entry which is preliminary data.</text>
</comment>
<evidence type="ECO:0000256" key="1">
    <source>
        <dbReference type="ARBA" id="ARBA00023015"/>
    </source>
</evidence>
<feature type="domain" description="HTH tetR-type" evidence="5">
    <location>
        <begin position="15"/>
        <end position="75"/>
    </location>
</feature>
<keyword evidence="7" id="KW-1185">Reference proteome</keyword>
<keyword evidence="3" id="KW-0804">Transcription</keyword>
<dbReference type="PANTHER" id="PTHR30055">
    <property type="entry name" value="HTH-TYPE TRANSCRIPTIONAL REGULATOR RUTR"/>
    <property type="match status" value="1"/>
</dbReference>
<feature type="DNA-binding region" description="H-T-H motif" evidence="4">
    <location>
        <begin position="38"/>
        <end position="57"/>
    </location>
</feature>
<keyword evidence="2 4" id="KW-0238">DNA-binding</keyword>
<dbReference type="Gene3D" id="1.10.10.60">
    <property type="entry name" value="Homeodomain-like"/>
    <property type="match status" value="1"/>
</dbReference>
<name>A0ABP9TJN5_9MICC</name>
<evidence type="ECO:0000313" key="7">
    <source>
        <dbReference type="Proteomes" id="UP001501257"/>
    </source>
</evidence>
<accession>A0ABP9TJN5</accession>
<dbReference type="SUPFAM" id="SSF46689">
    <property type="entry name" value="Homeodomain-like"/>
    <property type="match status" value="1"/>
</dbReference>
<keyword evidence="1" id="KW-0805">Transcription regulation</keyword>
<dbReference type="Pfam" id="PF00440">
    <property type="entry name" value="TetR_N"/>
    <property type="match status" value="1"/>
</dbReference>
<dbReference type="PANTHER" id="PTHR30055:SF234">
    <property type="entry name" value="HTH-TYPE TRANSCRIPTIONAL REGULATOR BETI"/>
    <property type="match status" value="1"/>
</dbReference>
<evidence type="ECO:0000256" key="3">
    <source>
        <dbReference type="ARBA" id="ARBA00023163"/>
    </source>
</evidence>